<feature type="domain" description="Calcineurin-like phosphoesterase" evidence="2">
    <location>
        <begin position="9"/>
        <end position="108"/>
    </location>
</feature>
<evidence type="ECO:0000313" key="4">
    <source>
        <dbReference type="WBParaSite" id="GPLIN_001589400"/>
    </source>
</evidence>
<dbReference type="GO" id="GO:0005737">
    <property type="term" value="C:cytoplasm"/>
    <property type="evidence" value="ECO:0007669"/>
    <property type="project" value="TreeGrafter"/>
</dbReference>
<dbReference type="AlphaFoldDB" id="A0A183CSN6"/>
<dbReference type="Gene3D" id="3.60.21.10">
    <property type="match status" value="1"/>
</dbReference>
<name>A0A183CSN6_GLOPA</name>
<reference evidence="3" key="1">
    <citation type="submission" date="2014-05" db="EMBL/GenBank/DDBJ databases">
        <title>The genome and life-stage specific transcriptomes of Globodera pallida elucidate key aspects of plant parasitism by a cyst nematode.</title>
        <authorList>
            <person name="Cotton J.A."/>
            <person name="Lilley C.J."/>
            <person name="Jones L.M."/>
            <person name="Kikuchi T."/>
            <person name="Reid A.J."/>
            <person name="Thorpe P."/>
            <person name="Tsai I.J."/>
            <person name="Beasley H."/>
            <person name="Blok V."/>
            <person name="Cock P.J.A."/>
            <person name="Van den Akker S.E."/>
            <person name="Holroyd N."/>
            <person name="Hunt M."/>
            <person name="Mantelin S."/>
            <person name="Naghra H."/>
            <person name="Pain A."/>
            <person name="Palomares-Rius J.E."/>
            <person name="Zarowiecki M."/>
            <person name="Berriman M."/>
            <person name="Jones J.T."/>
            <person name="Urwin P.E."/>
        </authorList>
    </citation>
    <scope>NUCLEOTIDE SEQUENCE [LARGE SCALE GENOMIC DNA]</scope>
    <source>
        <strain evidence="3">Lindley</strain>
    </source>
</reference>
<keyword evidence="3" id="KW-1185">Reference proteome</keyword>
<dbReference type="PRINTS" id="PR00114">
    <property type="entry name" value="STPHPHTASE"/>
</dbReference>
<sequence length="110" mass="12517">SRYGRQHAQSIWKVFNDIFGWLPYLGLIGNKFLCMHGGIALTMRSMQQLRQLRRPLTEPPNPSLELNILWADPNVGLKGERPSPRGVSHQFGEDVVAKVCRRLGVDMIHP</sequence>
<keyword evidence="1" id="KW-0472">Membrane</keyword>
<dbReference type="PANTHER" id="PTHR11668">
    <property type="entry name" value="SERINE/THREONINE PROTEIN PHOSPHATASE"/>
    <property type="match status" value="1"/>
</dbReference>
<dbReference type="WBParaSite" id="GPLIN_001589400">
    <property type="protein sequence ID" value="GPLIN_001589400"/>
    <property type="gene ID" value="GPLIN_001589400"/>
</dbReference>
<protein>
    <submittedName>
        <fullName evidence="4">Metallophos domain-containing protein</fullName>
    </submittedName>
</protein>
<dbReference type="Pfam" id="PF00149">
    <property type="entry name" value="Metallophos"/>
    <property type="match status" value="1"/>
</dbReference>
<reference evidence="4" key="2">
    <citation type="submission" date="2016-06" db="UniProtKB">
        <authorList>
            <consortium name="WormBaseParasite"/>
        </authorList>
    </citation>
    <scope>IDENTIFICATION</scope>
</reference>
<dbReference type="GO" id="GO:0004722">
    <property type="term" value="F:protein serine/threonine phosphatase activity"/>
    <property type="evidence" value="ECO:0007669"/>
    <property type="project" value="TreeGrafter"/>
</dbReference>
<keyword evidence="1" id="KW-1133">Transmembrane helix</keyword>
<proteinExistence type="predicted"/>
<accession>A0A183CSN6</accession>
<dbReference type="InterPro" id="IPR006186">
    <property type="entry name" value="Ser/Thr-sp_prot-phosphatase"/>
</dbReference>
<dbReference type="InterPro" id="IPR029052">
    <property type="entry name" value="Metallo-depent_PP-like"/>
</dbReference>
<evidence type="ECO:0000256" key="1">
    <source>
        <dbReference type="SAM" id="Phobius"/>
    </source>
</evidence>
<organism evidence="3 4">
    <name type="scientific">Globodera pallida</name>
    <name type="common">Potato cyst nematode worm</name>
    <name type="synonym">Heterodera pallida</name>
    <dbReference type="NCBI Taxonomy" id="36090"/>
    <lineage>
        <taxon>Eukaryota</taxon>
        <taxon>Metazoa</taxon>
        <taxon>Ecdysozoa</taxon>
        <taxon>Nematoda</taxon>
        <taxon>Chromadorea</taxon>
        <taxon>Rhabditida</taxon>
        <taxon>Tylenchina</taxon>
        <taxon>Tylenchomorpha</taxon>
        <taxon>Tylenchoidea</taxon>
        <taxon>Heteroderidae</taxon>
        <taxon>Heteroderinae</taxon>
        <taxon>Globodera</taxon>
    </lineage>
</organism>
<feature type="transmembrane region" description="Helical" evidence="1">
    <location>
        <begin position="21"/>
        <end position="43"/>
    </location>
</feature>
<evidence type="ECO:0000259" key="2">
    <source>
        <dbReference type="Pfam" id="PF00149"/>
    </source>
</evidence>
<evidence type="ECO:0000313" key="3">
    <source>
        <dbReference type="Proteomes" id="UP000050741"/>
    </source>
</evidence>
<dbReference type="SUPFAM" id="SSF56300">
    <property type="entry name" value="Metallo-dependent phosphatases"/>
    <property type="match status" value="1"/>
</dbReference>
<keyword evidence="1" id="KW-0812">Transmembrane</keyword>
<dbReference type="InterPro" id="IPR004843">
    <property type="entry name" value="Calcineurin-like_PHP"/>
</dbReference>
<dbReference type="Proteomes" id="UP000050741">
    <property type="component" value="Unassembled WGS sequence"/>
</dbReference>
<dbReference type="InterPro" id="IPR050341">
    <property type="entry name" value="PP1_catalytic_subunit"/>
</dbReference>
<dbReference type="GO" id="GO:0005634">
    <property type="term" value="C:nucleus"/>
    <property type="evidence" value="ECO:0007669"/>
    <property type="project" value="TreeGrafter"/>
</dbReference>
<dbReference type="PANTHER" id="PTHR11668:SF492">
    <property type="entry name" value="SERINE_THREONINE-PROTEIN PHOSPHATASE PP1-DELTA-RELATED"/>
    <property type="match status" value="1"/>
</dbReference>